<evidence type="ECO:0000313" key="2">
    <source>
        <dbReference type="EMBL" id="GAA1968328.1"/>
    </source>
</evidence>
<reference evidence="2 3" key="1">
    <citation type="journal article" date="2019" name="Int. J. Syst. Evol. Microbiol.">
        <title>The Global Catalogue of Microorganisms (GCM) 10K type strain sequencing project: providing services to taxonomists for standard genome sequencing and annotation.</title>
        <authorList>
            <consortium name="The Broad Institute Genomics Platform"/>
            <consortium name="The Broad Institute Genome Sequencing Center for Infectious Disease"/>
            <person name="Wu L."/>
            <person name="Ma J."/>
        </authorList>
    </citation>
    <scope>NUCLEOTIDE SEQUENCE [LARGE SCALE GENOMIC DNA]</scope>
    <source>
        <strain evidence="2 3">JCM 14901</strain>
    </source>
</reference>
<dbReference type="RefSeq" id="WP_344096974.1">
    <property type="nucleotide sequence ID" value="NZ_BAAAOG010000010.1"/>
</dbReference>
<evidence type="ECO:0000259" key="1">
    <source>
        <dbReference type="Pfam" id="PF20469"/>
    </source>
</evidence>
<comment type="caution">
    <text evidence="2">The sequence shown here is derived from an EMBL/GenBank/DDBJ whole genome shotgun (WGS) entry which is preliminary data.</text>
</comment>
<gene>
    <name evidence="2" type="ORF">GCM10009776_34220</name>
</gene>
<sequence length="212" mass="23153">MRRVPDGYPHGPAAALAAGAALEALEALDEPRAIILVEGVSDQIAVDALARRLGIDVERTATLPVGGAQGLRRMLHTIVARFPDARLGGLYDIAEADVVRRALEDSGLLQHGGRPQDAGFFACAADLEDELLRACGPALVEECLAVNADLTAFRRLQQQQEWRGRPFDEQARRWIASGARRKLRYARILVDAAPLERMPHPLVAALEWARQT</sequence>
<organism evidence="2 3">
    <name type="scientific">Microbacterium deminutum</name>
    <dbReference type="NCBI Taxonomy" id="344164"/>
    <lineage>
        <taxon>Bacteria</taxon>
        <taxon>Bacillati</taxon>
        <taxon>Actinomycetota</taxon>
        <taxon>Actinomycetes</taxon>
        <taxon>Micrococcales</taxon>
        <taxon>Microbacteriaceae</taxon>
        <taxon>Microbacterium</taxon>
    </lineage>
</organism>
<dbReference type="EMBL" id="BAAAOG010000010">
    <property type="protein sequence ID" value="GAA1968328.1"/>
    <property type="molecule type" value="Genomic_DNA"/>
</dbReference>
<dbReference type="Proteomes" id="UP001499933">
    <property type="component" value="Unassembled WGS sequence"/>
</dbReference>
<dbReference type="InterPro" id="IPR034139">
    <property type="entry name" value="TOPRIM_OLD"/>
</dbReference>
<keyword evidence="3" id="KW-1185">Reference proteome</keyword>
<protein>
    <recommendedName>
        <fullName evidence="1">OLD protein-like TOPRIM domain-containing protein</fullName>
    </recommendedName>
</protein>
<feature type="domain" description="OLD protein-like TOPRIM" evidence="1">
    <location>
        <begin position="32"/>
        <end position="76"/>
    </location>
</feature>
<name>A0ABN2RFK3_9MICO</name>
<evidence type="ECO:0000313" key="3">
    <source>
        <dbReference type="Proteomes" id="UP001499933"/>
    </source>
</evidence>
<accession>A0ABN2RFK3</accession>
<dbReference type="Pfam" id="PF20469">
    <property type="entry name" value="OLD-like_TOPRIM"/>
    <property type="match status" value="1"/>
</dbReference>
<proteinExistence type="predicted"/>